<evidence type="ECO:0000313" key="2">
    <source>
        <dbReference type="EMBL" id="RZC33200.1"/>
    </source>
</evidence>
<feature type="non-terminal residue" evidence="2">
    <location>
        <position position="1"/>
    </location>
</feature>
<dbReference type="GO" id="GO:0015074">
    <property type="term" value="P:DNA integration"/>
    <property type="evidence" value="ECO:0007669"/>
    <property type="project" value="InterPro"/>
</dbReference>
<dbReference type="GO" id="GO:0003677">
    <property type="term" value="F:DNA binding"/>
    <property type="evidence" value="ECO:0007669"/>
    <property type="project" value="InterPro"/>
</dbReference>
<gene>
    <name evidence="2" type="ORF">BDFB_007448</name>
</gene>
<accession>A0A482VK91</accession>
<dbReference type="Gene3D" id="3.30.420.10">
    <property type="entry name" value="Ribonuclease H-like superfamily/Ribonuclease H"/>
    <property type="match status" value="1"/>
</dbReference>
<protein>
    <submittedName>
        <fullName evidence="2">HTH Tnp Tc3 2 and/or DDE 3 domain containing protein</fullName>
    </submittedName>
</protein>
<dbReference type="AlphaFoldDB" id="A0A482VK91"/>
<evidence type="ECO:0000259" key="1">
    <source>
        <dbReference type="Pfam" id="PF01498"/>
    </source>
</evidence>
<reference evidence="2 3" key="1">
    <citation type="submission" date="2017-03" db="EMBL/GenBank/DDBJ databases">
        <title>Genome of the blue death feigning beetle - Asbolus verrucosus.</title>
        <authorList>
            <person name="Rider S.D."/>
        </authorList>
    </citation>
    <scope>NUCLEOTIDE SEQUENCE [LARGE SCALE GENOMIC DNA]</scope>
    <source>
        <strain evidence="2">Butters</strain>
        <tissue evidence="2">Head and leg muscle</tissue>
    </source>
</reference>
<dbReference type="GO" id="GO:0006313">
    <property type="term" value="P:DNA transposition"/>
    <property type="evidence" value="ECO:0007669"/>
    <property type="project" value="InterPro"/>
</dbReference>
<proteinExistence type="predicted"/>
<dbReference type="OrthoDB" id="25402at2759"/>
<dbReference type="STRING" id="1661398.A0A482VK91"/>
<comment type="caution">
    <text evidence="2">The sequence shown here is derived from an EMBL/GenBank/DDBJ whole genome shotgun (WGS) entry which is preliminary data.</text>
</comment>
<dbReference type="InterPro" id="IPR002492">
    <property type="entry name" value="Transposase_Tc1-like"/>
</dbReference>
<organism evidence="2 3">
    <name type="scientific">Asbolus verrucosus</name>
    <name type="common">Desert ironclad beetle</name>
    <dbReference type="NCBI Taxonomy" id="1661398"/>
    <lineage>
        <taxon>Eukaryota</taxon>
        <taxon>Metazoa</taxon>
        <taxon>Ecdysozoa</taxon>
        <taxon>Arthropoda</taxon>
        <taxon>Hexapoda</taxon>
        <taxon>Insecta</taxon>
        <taxon>Pterygota</taxon>
        <taxon>Neoptera</taxon>
        <taxon>Endopterygota</taxon>
        <taxon>Coleoptera</taxon>
        <taxon>Polyphaga</taxon>
        <taxon>Cucujiformia</taxon>
        <taxon>Tenebrionidae</taxon>
        <taxon>Pimeliinae</taxon>
        <taxon>Asbolus</taxon>
    </lineage>
</organism>
<sequence length="172" mass="20535">DRLLIRNARREPTRHYNLLRQDLLDANNNRIIARTVLNRIKEVGLQCRRPIRRVPLTSGNKRNGLVWCNEKQNWYEEWNSVMYTDESHFCVFSDRRTVRVGRLPNTRVDDPYVQDVHHFRGRSVIFWGGIFFGGCTELYICQNTMNAQIYADDILNDSVEHYRTTLEPNFRF</sequence>
<name>A0A482VK91_ASBVE</name>
<dbReference type="Pfam" id="PF01498">
    <property type="entry name" value="HTH_Tnp_Tc3_2"/>
    <property type="match status" value="1"/>
</dbReference>
<evidence type="ECO:0000313" key="3">
    <source>
        <dbReference type="Proteomes" id="UP000292052"/>
    </source>
</evidence>
<feature type="domain" description="Transposase Tc1-like" evidence="1">
    <location>
        <begin position="1"/>
        <end position="72"/>
    </location>
</feature>
<keyword evidence="3" id="KW-1185">Reference proteome</keyword>
<dbReference type="InterPro" id="IPR036397">
    <property type="entry name" value="RNaseH_sf"/>
</dbReference>
<dbReference type="Proteomes" id="UP000292052">
    <property type="component" value="Unassembled WGS sequence"/>
</dbReference>
<dbReference type="EMBL" id="QDEB01091009">
    <property type="protein sequence ID" value="RZC33200.1"/>
    <property type="molecule type" value="Genomic_DNA"/>
</dbReference>